<gene>
    <name evidence="1" type="ORF">F1559_000492</name>
</gene>
<evidence type="ECO:0000313" key="1">
    <source>
        <dbReference type="EMBL" id="KAF6000645.1"/>
    </source>
</evidence>
<keyword evidence="2" id="KW-1185">Reference proteome</keyword>
<dbReference type="Proteomes" id="UP000530660">
    <property type="component" value="Unassembled WGS sequence"/>
</dbReference>
<dbReference type="OrthoDB" id="10320212at2759"/>
<evidence type="ECO:0000313" key="2">
    <source>
        <dbReference type="Proteomes" id="UP000530660"/>
    </source>
</evidence>
<accession>A0A7J7IC36</accession>
<dbReference type="AlphaFoldDB" id="A0A7J7IC36"/>
<comment type="caution">
    <text evidence="1">The sequence shown here is derived from an EMBL/GenBank/DDBJ whole genome shotgun (WGS) entry which is preliminary data.</text>
</comment>
<protein>
    <submittedName>
        <fullName evidence="1">Uncharacterized protein</fullName>
    </submittedName>
</protein>
<sequence>MLGALPALGAGIELSLVDLPLDLHQSMPNYPSGNFPAPSASNRTATLLITGTQVQNSNNAGQNDFGVGGEITFSSGINYATVFPNDAPGTYTVVNATALLSNISFAYFVYYEHPLAQYASLNAPSGNPVSALYQGNQYNPNYTSGAVVIKQVNPMPSSDGTIYVSFNVYDPANTSRVPNIPSSLLEFGALSILDVPCSGAGIEC</sequence>
<name>A0A7J7IC36_9RHOD</name>
<reference evidence="1 2" key="1">
    <citation type="journal article" date="2020" name="J. Phycol.">
        <title>Comparative genome analysis reveals Cyanidiococcus gen. nov., a new extremophilic red algal genus sister to Cyanidioschyzon (Cyanidioschyzonaceae, Rhodophyta).</title>
        <authorList>
            <person name="Liu S.-L."/>
            <person name="Chiang Y.-R."/>
            <person name="Yoon H.S."/>
            <person name="Fu H.-Y."/>
        </authorList>
    </citation>
    <scope>NUCLEOTIDE SEQUENCE [LARGE SCALE GENOMIC DNA]</scope>
    <source>
        <strain evidence="1 2">THAL066</strain>
    </source>
</reference>
<proteinExistence type="predicted"/>
<dbReference type="EMBL" id="VWRR01000018">
    <property type="protein sequence ID" value="KAF6000645.1"/>
    <property type="molecule type" value="Genomic_DNA"/>
</dbReference>
<organism evidence="1 2">
    <name type="scientific">Cyanidiococcus yangmingshanensis</name>
    <dbReference type="NCBI Taxonomy" id="2690220"/>
    <lineage>
        <taxon>Eukaryota</taxon>
        <taxon>Rhodophyta</taxon>
        <taxon>Bangiophyceae</taxon>
        <taxon>Cyanidiales</taxon>
        <taxon>Cyanidiaceae</taxon>
        <taxon>Cyanidiococcus</taxon>
    </lineage>
</organism>